<dbReference type="GO" id="GO:0051087">
    <property type="term" value="F:protein-folding chaperone binding"/>
    <property type="evidence" value="ECO:0007669"/>
    <property type="project" value="InterPro"/>
</dbReference>
<dbReference type="CDD" id="cd00446">
    <property type="entry name" value="GrpE"/>
    <property type="match status" value="1"/>
</dbReference>
<name>A0A915XKD9_9BACT</name>
<dbReference type="GO" id="GO:0051082">
    <property type="term" value="F:unfolded protein binding"/>
    <property type="evidence" value="ECO:0007669"/>
    <property type="project" value="TreeGrafter"/>
</dbReference>
<dbReference type="Gene3D" id="2.30.22.10">
    <property type="entry name" value="Head domain of nucleotide exchange factor GrpE"/>
    <property type="match status" value="1"/>
</dbReference>
<evidence type="ECO:0000313" key="15">
    <source>
        <dbReference type="Proteomes" id="UP001063350"/>
    </source>
</evidence>
<dbReference type="AlphaFoldDB" id="A0A915XKD9"/>
<dbReference type="KEGG" id="ddu:GF1_05170"/>
<dbReference type="SUPFAM" id="SSF51064">
    <property type="entry name" value="Head domain of nucleotide exchange factor GrpE"/>
    <property type="match status" value="1"/>
</dbReference>
<evidence type="ECO:0000256" key="12">
    <source>
        <dbReference type="RuleBase" id="RU004478"/>
    </source>
</evidence>
<comment type="subcellular location">
    <subcellularLocation>
        <location evidence="1 10">Cytoplasm</location>
    </subcellularLocation>
</comment>
<keyword evidence="4 10" id="KW-0963">Cytoplasm</keyword>
<organism evidence="14 15">
    <name type="scientific">Desulfolithobacter dissulfuricans</name>
    <dbReference type="NCBI Taxonomy" id="2795293"/>
    <lineage>
        <taxon>Bacteria</taxon>
        <taxon>Pseudomonadati</taxon>
        <taxon>Thermodesulfobacteriota</taxon>
        <taxon>Desulfobulbia</taxon>
        <taxon>Desulfobulbales</taxon>
        <taxon>Desulfobulbaceae</taxon>
        <taxon>Desulfolithobacter</taxon>
    </lineage>
</organism>
<evidence type="ECO:0000256" key="10">
    <source>
        <dbReference type="HAMAP-Rule" id="MF_01151"/>
    </source>
</evidence>
<keyword evidence="15" id="KW-1185">Reference proteome</keyword>
<dbReference type="GO" id="GO:0005737">
    <property type="term" value="C:cytoplasm"/>
    <property type="evidence" value="ECO:0007669"/>
    <property type="project" value="UniProtKB-SubCell"/>
</dbReference>
<comment type="subunit">
    <text evidence="3 10">Homodimer.</text>
</comment>
<evidence type="ECO:0000256" key="4">
    <source>
        <dbReference type="ARBA" id="ARBA00022490"/>
    </source>
</evidence>
<feature type="compositionally biased region" description="Basic and acidic residues" evidence="13">
    <location>
        <begin position="43"/>
        <end position="53"/>
    </location>
</feature>
<dbReference type="NCBIfam" id="NF010738">
    <property type="entry name" value="PRK14140.1"/>
    <property type="match status" value="1"/>
</dbReference>
<dbReference type="PROSITE" id="PS01071">
    <property type="entry name" value="GRPE"/>
    <property type="match status" value="1"/>
</dbReference>
<dbReference type="RefSeq" id="WP_267928066.1">
    <property type="nucleotide sequence ID" value="NZ_AP024233.1"/>
</dbReference>
<dbReference type="FunFam" id="2.30.22.10:FF:000001">
    <property type="entry name" value="Protein GrpE"/>
    <property type="match status" value="1"/>
</dbReference>
<dbReference type="SUPFAM" id="SSF58014">
    <property type="entry name" value="Coiled-coil domain of nucleotide exchange factor GrpE"/>
    <property type="match status" value="1"/>
</dbReference>
<dbReference type="PRINTS" id="PR00773">
    <property type="entry name" value="GRPEPROTEIN"/>
</dbReference>
<keyword evidence="5 10" id="KW-0346">Stress response</keyword>
<dbReference type="Pfam" id="PF01025">
    <property type="entry name" value="GrpE"/>
    <property type="match status" value="1"/>
</dbReference>
<accession>A0A915XKD9</accession>
<evidence type="ECO:0000256" key="1">
    <source>
        <dbReference type="ARBA" id="ARBA00004496"/>
    </source>
</evidence>
<proteinExistence type="inferred from homology"/>
<feature type="region of interest" description="Disordered" evidence="13">
    <location>
        <begin position="1"/>
        <end position="53"/>
    </location>
</feature>
<protein>
    <recommendedName>
        <fullName evidence="8 10">Protein GrpE</fullName>
    </recommendedName>
    <alternativeName>
        <fullName evidence="9 10">HSP-70 cofactor</fullName>
    </alternativeName>
</protein>
<dbReference type="GO" id="GO:0006457">
    <property type="term" value="P:protein folding"/>
    <property type="evidence" value="ECO:0007669"/>
    <property type="project" value="InterPro"/>
</dbReference>
<dbReference type="InterPro" id="IPR009012">
    <property type="entry name" value="GrpE_head"/>
</dbReference>
<dbReference type="GO" id="GO:0000774">
    <property type="term" value="F:adenyl-nucleotide exchange factor activity"/>
    <property type="evidence" value="ECO:0007669"/>
    <property type="project" value="InterPro"/>
</dbReference>
<dbReference type="HAMAP" id="MF_01151">
    <property type="entry name" value="GrpE"/>
    <property type="match status" value="1"/>
</dbReference>
<dbReference type="Gene3D" id="3.90.20.20">
    <property type="match status" value="1"/>
</dbReference>
<dbReference type="GO" id="GO:0042803">
    <property type="term" value="F:protein homodimerization activity"/>
    <property type="evidence" value="ECO:0007669"/>
    <property type="project" value="InterPro"/>
</dbReference>
<evidence type="ECO:0000256" key="6">
    <source>
        <dbReference type="ARBA" id="ARBA00023186"/>
    </source>
</evidence>
<evidence type="ECO:0000256" key="8">
    <source>
        <dbReference type="ARBA" id="ARBA00072274"/>
    </source>
</evidence>
<sequence>MTEHNKKYPNQENQQEDREMPEDHSTGEDAADRTEEATVSEAEALRQELEETKDRMLRIAADADNFKKRMEREKENLVKYAGENILRELLSTVDNLERALEQAATETVDAEKKLEALIEGLELTHKGLVSTLEKFDVQPIESVGKEFNPNEHEALTMEQSDEVPQGHVAREFVKGYRFKDRLLRDAKVAVSSGPATNEEN</sequence>
<reference evidence="14" key="1">
    <citation type="submission" date="2020-12" db="EMBL/GenBank/DDBJ databases">
        <title>Desulfobium dissulfuricans gen. nov., sp. nov., a novel mesophilic, sulfate-reducing bacterium isolated from a deep-sea hydrothermal vent.</title>
        <authorList>
            <person name="Hashimoto Y."/>
            <person name="Tame A."/>
            <person name="Sawayama S."/>
            <person name="Miyazaki J."/>
            <person name="Takai K."/>
            <person name="Nakagawa S."/>
        </authorList>
    </citation>
    <scope>NUCLEOTIDE SEQUENCE</scope>
    <source>
        <strain evidence="14">GF1</strain>
    </source>
</reference>
<comment type="function">
    <text evidence="7 10 11">Participates actively in the response to hyperosmotic and heat shock by preventing the aggregation of stress-denatured proteins, in association with DnaK and GrpE. It is the nucleotide exchange factor for DnaK and may function as a thermosensor. Unfolded proteins bind initially to DnaJ; upon interaction with the DnaJ-bound protein, DnaK hydrolyzes its bound ATP, resulting in the formation of a stable complex. GrpE releases ADP from DnaK; ATP binding to DnaK triggers the release of the substrate protein, thus completing the reaction cycle. Several rounds of ATP-dependent interactions between DnaJ, DnaK and GrpE are required for fully efficient folding.</text>
</comment>
<dbReference type="EMBL" id="AP024233">
    <property type="protein sequence ID" value="BCO08141.1"/>
    <property type="molecule type" value="Genomic_DNA"/>
</dbReference>
<evidence type="ECO:0000313" key="14">
    <source>
        <dbReference type="EMBL" id="BCO08141.1"/>
    </source>
</evidence>
<gene>
    <name evidence="10 14" type="primary">grpE</name>
    <name evidence="14" type="ORF">GF1_05170</name>
</gene>
<evidence type="ECO:0000256" key="3">
    <source>
        <dbReference type="ARBA" id="ARBA00011738"/>
    </source>
</evidence>
<evidence type="ECO:0000256" key="11">
    <source>
        <dbReference type="RuleBase" id="RU000639"/>
    </source>
</evidence>
<evidence type="ECO:0000256" key="13">
    <source>
        <dbReference type="SAM" id="MobiDB-lite"/>
    </source>
</evidence>
<dbReference type="PANTHER" id="PTHR21237">
    <property type="entry name" value="GRPE PROTEIN"/>
    <property type="match status" value="1"/>
</dbReference>
<comment type="similarity">
    <text evidence="2 10 12">Belongs to the GrpE family.</text>
</comment>
<dbReference type="InterPro" id="IPR013805">
    <property type="entry name" value="GrpE_CC"/>
</dbReference>
<evidence type="ECO:0000256" key="9">
    <source>
        <dbReference type="ARBA" id="ARBA00076414"/>
    </source>
</evidence>
<evidence type="ECO:0000256" key="2">
    <source>
        <dbReference type="ARBA" id="ARBA00009054"/>
    </source>
</evidence>
<feature type="compositionally biased region" description="Basic and acidic residues" evidence="13">
    <location>
        <begin position="15"/>
        <end position="36"/>
    </location>
</feature>
<evidence type="ECO:0000256" key="5">
    <source>
        <dbReference type="ARBA" id="ARBA00023016"/>
    </source>
</evidence>
<evidence type="ECO:0000256" key="7">
    <source>
        <dbReference type="ARBA" id="ARBA00053401"/>
    </source>
</evidence>
<dbReference type="Proteomes" id="UP001063350">
    <property type="component" value="Chromosome"/>
</dbReference>
<keyword evidence="6 10" id="KW-0143">Chaperone</keyword>
<dbReference type="InterPro" id="IPR000740">
    <property type="entry name" value="GrpE"/>
</dbReference>
<dbReference type="PANTHER" id="PTHR21237:SF23">
    <property type="entry name" value="GRPE PROTEIN HOMOLOG, MITOCHONDRIAL"/>
    <property type="match status" value="1"/>
</dbReference>